<sequence>MACKVAPPFRDCGLDESFSTGNQIDHGLEELMQFNNSSFVDGSSINPQVLSNPPSPAASSHDQRPMDIPTSPYFQSIEQSDTGAFTQASSLRHEFRRSVSEPPGGRPVPGHPHGQGQPQMVFHRDQHWLGHQTHNPHRLKSLPKGKQNYRAQPYGVHPKARGAPVHQQHQYQLRRTQTQPFPTHLVAPTSMPMPMMTPPQQAMHVSHPYPATLNHGFASHGHGPQPGISSPMPSVPEQPSIHLTSRVCTPTPEAVLTPAYQALIDPALTAPTTPLPTPAASVDTISKVTTLQMTPDELKAIITEAVQKAFATLGGGECIQPTPEDHGTAGAKSASQAVRQSVETAETESSTGDEQPATSETGEGPTGGDLTEDNTVHVSTGCALDDFAWAQPTGEDVDDLFGEPLHSLQQ</sequence>
<accession>A0AAE1C6R0</accession>
<feature type="compositionally biased region" description="Polar residues" evidence="1">
    <location>
        <begin position="333"/>
        <end position="361"/>
    </location>
</feature>
<evidence type="ECO:0000313" key="2">
    <source>
        <dbReference type="EMBL" id="KAK3680271.1"/>
    </source>
</evidence>
<comment type="caution">
    <text evidence="2">The sequence shown here is derived from an EMBL/GenBank/DDBJ whole genome shotgun (WGS) entry which is preliminary data.</text>
</comment>
<dbReference type="AlphaFoldDB" id="A0AAE1C6R0"/>
<evidence type="ECO:0000256" key="1">
    <source>
        <dbReference type="SAM" id="MobiDB-lite"/>
    </source>
</evidence>
<feature type="region of interest" description="Disordered" evidence="1">
    <location>
        <begin position="82"/>
        <end position="119"/>
    </location>
</feature>
<protein>
    <submittedName>
        <fullName evidence="2">Uncharacterized protein</fullName>
    </submittedName>
</protein>
<dbReference type="Proteomes" id="UP001274830">
    <property type="component" value="Unassembled WGS sequence"/>
</dbReference>
<feature type="compositionally biased region" description="Polar residues" evidence="1">
    <location>
        <begin position="39"/>
        <end position="60"/>
    </location>
</feature>
<reference evidence="2" key="1">
    <citation type="submission" date="2023-07" db="EMBL/GenBank/DDBJ databases">
        <title>Black Yeasts Isolated from many extreme environments.</title>
        <authorList>
            <person name="Coleine C."/>
            <person name="Stajich J.E."/>
            <person name="Selbmann L."/>
        </authorList>
    </citation>
    <scope>NUCLEOTIDE SEQUENCE</scope>
    <source>
        <strain evidence="2">CCFEE 5485</strain>
    </source>
</reference>
<organism evidence="2 3">
    <name type="scientific">Recurvomyces mirabilis</name>
    <dbReference type="NCBI Taxonomy" id="574656"/>
    <lineage>
        <taxon>Eukaryota</taxon>
        <taxon>Fungi</taxon>
        <taxon>Dikarya</taxon>
        <taxon>Ascomycota</taxon>
        <taxon>Pezizomycotina</taxon>
        <taxon>Dothideomycetes</taxon>
        <taxon>Dothideomycetidae</taxon>
        <taxon>Mycosphaerellales</taxon>
        <taxon>Teratosphaeriaceae</taxon>
        <taxon>Recurvomyces</taxon>
    </lineage>
</organism>
<name>A0AAE1C6R0_9PEZI</name>
<dbReference type="EMBL" id="JAUTXT010000001">
    <property type="protein sequence ID" value="KAK3680271.1"/>
    <property type="molecule type" value="Genomic_DNA"/>
</dbReference>
<keyword evidence="3" id="KW-1185">Reference proteome</keyword>
<feature type="region of interest" description="Disordered" evidence="1">
    <location>
        <begin position="39"/>
        <end position="68"/>
    </location>
</feature>
<feature type="region of interest" description="Disordered" evidence="1">
    <location>
        <begin position="317"/>
        <end position="377"/>
    </location>
</feature>
<gene>
    <name evidence="2" type="ORF">LTR78_000649</name>
</gene>
<proteinExistence type="predicted"/>
<evidence type="ECO:0000313" key="3">
    <source>
        <dbReference type="Proteomes" id="UP001274830"/>
    </source>
</evidence>